<dbReference type="Gene3D" id="1.20.5.340">
    <property type="match status" value="1"/>
</dbReference>
<feature type="transmembrane region" description="Helical" evidence="2">
    <location>
        <begin position="26"/>
        <end position="46"/>
    </location>
</feature>
<name>A0A395M0R8_9BACT</name>
<evidence type="ECO:0000256" key="2">
    <source>
        <dbReference type="SAM" id="Phobius"/>
    </source>
</evidence>
<accession>A0A395M0R8</accession>
<evidence type="ECO:0000313" key="3">
    <source>
        <dbReference type="EMBL" id="RFM24357.1"/>
    </source>
</evidence>
<evidence type="ECO:0000313" key="4">
    <source>
        <dbReference type="Proteomes" id="UP000266389"/>
    </source>
</evidence>
<feature type="coiled-coil region" evidence="1">
    <location>
        <begin position="123"/>
        <end position="192"/>
    </location>
</feature>
<sequence>MNESTKFYISEYFTAIKSKSLTMSKIILKVLSLTALLSAGMLLGCANKEMEEKIRQLEKEKAQIEAESNEKQRQIDDILAAMSEIQESLNAVRETQAVVARTASDMEARKNSQDMKARIINGIQDIESAMAENRRKMEELQQKLKGYQGKIKSLERMAKSLQETIAQKDREIAMLKEEIARLNIQVATLTSSVQEKEGIIQEQERILQSAYYIVDTENNLKEKGILEYKGGIIGIGSTITTTQDFDVSQFKKIDINEVREFSIPRNIHQIRVLTTHSTSSYELSAVTEKESVLRIKDPKIFWEKSKFLVVMMWN</sequence>
<dbReference type="EMBL" id="PHFL01000039">
    <property type="protein sequence ID" value="RFM24357.1"/>
    <property type="molecule type" value="Genomic_DNA"/>
</dbReference>
<gene>
    <name evidence="3" type="ORF">D0433_05025</name>
</gene>
<dbReference type="AlphaFoldDB" id="A0A395M0R8"/>
<feature type="coiled-coil region" evidence="1">
    <location>
        <begin position="43"/>
        <end position="81"/>
    </location>
</feature>
<comment type="caution">
    <text evidence="3">The sequence shown here is derived from an EMBL/GenBank/DDBJ whole genome shotgun (WGS) entry which is preliminary data.</text>
</comment>
<keyword evidence="2" id="KW-1133">Transmembrane helix</keyword>
<keyword evidence="1" id="KW-0175">Coiled coil</keyword>
<keyword evidence="2" id="KW-0472">Membrane</keyword>
<keyword evidence="2" id="KW-0812">Transmembrane</keyword>
<evidence type="ECO:0000256" key="1">
    <source>
        <dbReference type="SAM" id="Coils"/>
    </source>
</evidence>
<organism evidence="3 4">
    <name type="scientific">Candidatus Thermochlorobacter aerophilus</name>
    <dbReference type="NCBI Taxonomy" id="1868324"/>
    <lineage>
        <taxon>Bacteria</taxon>
        <taxon>Pseudomonadati</taxon>
        <taxon>Chlorobiota</taxon>
        <taxon>Chlorobiia</taxon>
        <taxon>Chlorobiales</taxon>
        <taxon>Candidatus Thermochlorobacteriaceae</taxon>
        <taxon>Candidatus Thermochlorobacter</taxon>
    </lineage>
</organism>
<reference evidence="3 4" key="1">
    <citation type="journal article" date="2011" name="ISME J.">
        <title>Community ecology of hot spring cyanobacterial mats: predominant populations and their functional potential.</title>
        <authorList>
            <person name="Klatt C.G."/>
            <person name="Wood J.M."/>
            <person name="Rusch D.B."/>
            <person name="Bateson M.M."/>
            <person name="Hamamura N."/>
            <person name="Heidelberg J.F."/>
            <person name="Grossman A.R."/>
            <person name="Bhaya D."/>
            <person name="Cohan F.M."/>
            <person name="Kuhl M."/>
            <person name="Bryant D.A."/>
            <person name="Ward D.M."/>
        </authorList>
    </citation>
    <scope>NUCLEOTIDE SEQUENCE [LARGE SCALE GENOMIC DNA]</scope>
    <source>
        <strain evidence="3">OS</strain>
    </source>
</reference>
<proteinExistence type="predicted"/>
<protein>
    <submittedName>
        <fullName evidence="3">Uncharacterized protein</fullName>
    </submittedName>
</protein>
<dbReference type="Proteomes" id="UP000266389">
    <property type="component" value="Unassembled WGS sequence"/>
</dbReference>